<accession>A0A9W7AXW3</accession>
<gene>
    <name evidence="2" type="ORF">TrLO_g14919</name>
</gene>
<comment type="caution">
    <text evidence="2">The sequence shown here is derived from an EMBL/GenBank/DDBJ whole genome shotgun (WGS) entry which is preliminary data.</text>
</comment>
<dbReference type="InterPro" id="IPR005046">
    <property type="entry name" value="DUF285"/>
</dbReference>
<evidence type="ECO:0000313" key="2">
    <source>
        <dbReference type="EMBL" id="GMH75925.1"/>
    </source>
</evidence>
<sequence>MGGSSVSGGRKFRNEGLKATVKHWCEDSGKAEAKYGHIKDWDMSEVTSMNSLFSADGDHVGEEARQFDDDISSWNVDEVEKMSGMFYEAKSFNQDLSGWNVEKCTDMSVMFIGADKFNKYSVMKLDLSGKTTDIIFEFGVNEGERREDEKKRLAVAASGRKFGNDDLRIAVKEWCEDRGKAEVKYRHISGWDTSEVTDTMLLFSGYWEGGNLTEEVAKRFNDGISGWNVDRVENMGGMFLGAESFNQDLSGWNVEKCEDMAEMFLGAGNFNEDPVKNWDLSGKNTEDMFEDEESGEETIKTYKK</sequence>
<protein>
    <recommendedName>
        <fullName evidence="4">BspA family leucine-rich repeat surface protein</fullName>
    </recommendedName>
</protein>
<feature type="region of interest" description="Disordered" evidence="1">
    <location>
        <begin position="282"/>
        <end position="304"/>
    </location>
</feature>
<feature type="compositionally biased region" description="Acidic residues" evidence="1">
    <location>
        <begin position="287"/>
        <end position="296"/>
    </location>
</feature>
<dbReference type="EMBL" id="BRXW01000737">
    <property type="protein sequence ID" value="GMH75925.1"/>
    <property type="molecule type" value="Genomic_DNA"/>
</dbReference>
<evidence type="ECO:0008006" key="4">
    <source>
        <dbReference type="Google" id="ProtNLM"/>
    </source>
</evidence>
<dbReference type="OrthoDB" id="198852at2759"/>
<proteinExistence type="predicted"/>
<keyword evidence="3" id="KW-1185">Reference proteome</keyword>
<name>A0A9W7AXW3_9STRA</name>
<dbReference type="InterPro" id="IPR011889">
    <property type="entry name" value="Liste_lipo_26"/>
</dbReference>
<evidence type="ECO:0000313" key="3">
    <source>
        <dbReference type="Proteomes" id="UP001165122"/>
    </source>
</evidence>
<evidence type="ECO:0000256" key="1">
    <source>
        <dbReference type="SAM" id="MobiDB-lite"/>
    </source>
</evidence>
<dbReference type="Pfam" id="PF03382">
    <property type="entry name" value="DUF285"/>
    <property type="match status" value="2"/>
</dbReference>
<dbReference type="Proteomes" id="UP001165122">
    <property type="component" value="Unassembled WGS sequence"/>
</dbReference>
<dbReference type="AlphaFoldDB" id="A0A9W7AXW3"/>
<reference evidence="3" key="1">
    <citation type="journal article" date="2023" name="Commun. Biol.">
        <title>Genome analysis of Parmales, the sister group of diatoms, reveals the evolutionary specialization of diatoms from phago-mixotrophs to photoautotrophs.</title>
        <authorList>
            <person name="Ban H."/>
            <person name="Sato S."/>
            <person name="Yoshikawa S."/>
            <person name="Yamada K."/>
            <person name="Nakamura Y."/>
            <person name="Ichinomiya M."/>
            <person name="Sato N."/>
            <person name="Blanc-Mathieu R."/>
            <person name="Endo H."/>
            <person name="Kuwata A."/>
            <person name="Ogata H."/>
        </authorList>
    </citation>
    <scope>NUCLEOTIDE SEQUENCE [LARGE SCALE GENOMIC DNA]</scope>
    <source>
        <strain evidence="3">NIES 3700</strain>
    </source>
</reference>
<organism evidence="2 3">
    <name type="scientific">Triparma laevis f. longispina</name>
    <dbReference type="NCBI Taxonomy" id="1714387"/>
    <lineage>
        <taxon>Eukaryota</taxon>
        <taxon>Sar</taxon>
        <taxon>Stramenopiles</taxon>
        <taxon>Ochrophyta</taxon>
        <taxon>Bolidophyceae</taxon>
        <taxon>Parmales</taxon>
        <taxon>Triparmaceae</taxon>
        <taxon>Triparma</taxon>
    </lineage>
</organism>
<dbReference type="NCBIfam" id="TIGR02167">
    <property type="entry name" value="Liste_lipo_26"/>
    <property type="match status" value="1"/>
</dbReference>